<feature type="signal peptide" evidence="2">
    <location>
        <begin position="1"/>
        <end position="26"/>
    </location>
</feature>
<dbReference type="PROSITE" id="PS51257">
    <property type="entry name" value="PROKAR_LIPOPROTEIN"/>
    <property type="match status" value="1"/>
</dbReference>
<sequence length="354" mass="37857">MVDGAARVLASACRPAALALVLVATAACSAGAPTPSPSPVAATASASPSASRPPAPPAVTLAEARSALDTFLATDDVVRAGRAQRWTLQLYRDGQRPITVSQLHSSGGKPPRYTWGERTLLVPRLPAKASRQWFAAAVERRDSSGQARTALLTFVRHNADSAWQNSFQSLLYKGEKAPKMALDPDGYALALDSRDQSVAISPNLMGPLHATIAEEGKDGFASGLIAPGPQTTGYATEIKKRREKARQADCMNFDSLFASAVDYPVFALRTKDGGGLFLYTLLRTSTWSPVLSCGYGRPLAIPKDARWDLSNPVVRRERRIIETQQYASAVPPKSSTAPAHVIGYDGRVTKATTR</sequence>
<evidence type="ECO:0000256" key="2">
    <source>
        <dbReference type="SAM" id="SignalP"/>
    </source>
</evidence>
<gene>
    <name evidence="4" type="ORF">ACFYXI_02390</name>
</gene>
<name>A0ABW6SHT7_9ACTN</name>
<accession>A0ABW6SHT7</accession>
<organism evidence="4 5">
    <name type="scientific">Microtetraspora malaysiensis</name>
    <dbReference type="NCBI Taxonomy" id="161358"/>
    <lineage>
        <taxon>Bacteria</taxon>
        <taxon>Bacillati</taxon>
        <taxon>Actinomycetota</taxon>
        <taxon>Actinomycetes</taxon>
        <taxon>Streptosporangiales</taxon>
        <taxon>Streptosporangiaceae</taxon>
        <taxon>Microtetraspora</taxon>
    </lineage>
</organism>
<evidence type="ECO:0000259" key="3">
    <source>
        <dbReference type="Pfam" id="PF26366"/>
    </source>
</evidence>
<reference evidence="4 5" key="1">
    <citation type="submission" date="2024-10" db="EMBL/GenBank/DDBJ databases">
        <title>The Natural Products Discovery Center: Release of the First 8490 Sequenced Strains for Exploring Actinobacteria Biosynthetic Diversity.</title>
        <authorList>
            <person name="Kalkreuter E."/>
            <person name="Kautsar S.A."/>
            <person name="Yang D."/>
            <person name="Bader C.D."/>
            <person name="Teijaro C.N."/>
            <person name="Fluegel L."/>
            <person name="Davis C.M."/>
            <person name="Simpson J.R."/>
            <person name="Lauterbach L."/>
            <person name="Steele A.D."/>
            <person name="Gui C."/>
            <person name="Meng S."/>
            <person name="Li G."/>
            <person name="Viehrig K."/>
            <person name="Ye F."/>
            <person name="Su P."/>
            <person name="Kiefer A.F."/>
            <person name="Nichols A."/>
            <person name="Cepeda A.J."/>
            <person name="Yan W."/>
            <person name="Fan B."/>
            <person name="Jiang Y."/>
            <person name="Adhikari A."/>
            <person name="Zheng C.-J."/>
            <person name="Schuster L."/>
            <person name="Cowan T.M."/>
            <person name="Smanski M.J."/>
            <person name="Chevrette M.G."/>
            <person name="De Carvalho L.P.S."/>
            <person name="Shen B."/>
        </authorList>
    </citation>
    <scope>NUCLEOTIDE SEQUENCE [LARGE SCALE GENOMIC DNA]</scope>
    <source>
        <strain evidence="4 5">NPDC002173</strain>
    </source>
</reference>
<dbReference type="Proteomes" id="UP001602013">
    <property type="component" value="Unassembled WGS sequence"/>
</dbReference>
<protein>
    <recommendedName>
        <fullName evidence="3">DUF8094 domain-containing protein</fullName>
    </recommendedName>
</protein>
<feature type="domain" description="DUF8094" evidence="3">
    <location>
        <begin position="57"/>
        <end position="352"/>
    </location>
</feature>
<dbReference type="RefSeq" id="WP_387408518.1">
    <property type="nucleotide sequence ID" value="NZ_JBIASD010000001.1"/>
</dbReference>
<dbReference type="Pfam" id="PF26366">
    <property type="entry name" value="DUF8094"/>
    <property type="match status" value="1"/>
</dbReference>
<feature type="chain" id="PRO_5047424020" description="DUF8094 domain-containing protein" evidence="2">
    <location>
        <begin position="27"/>
        <end position="354"/>
    </location>
</feature>
<proteinExistence type="predicted"/>
<keyword evidence="2" id="KW-0732">Signal</keyword>
<feature type="compositionally biased region" description="Low complexity" evidence="1">
    <location>
        <begin position="33"/>
        <end position="50"/>
    </location>
</feature>
<keyword evidence="5" id="KW-1185">Reference proteome</keyword>
<dbReference type="EMBL" id="JBIASD010000001">
    <property type="protein sequence ID" value="MFF3664416.1"/>
    <property type="molecule type" value="Genomic_DNA"/>
</dbReference>
<evidence type="ECO:0000313" key="4">
    <source>
        <dbReference type="EMBL" id="MFF3664416.1"/>
    </source>
</evidence>
<evidence type="ECO:0000313" key="5">
    <source>
        <dbReference type="Proteomes" id="UP001602013"/>
    </source>
</evidence>
<evidence type="ECO:0000256" key="1">
    <source>
        <dbReference type="SAM" id="MobiDB-lite"/>
    </source>
</evidence>
<dbReference type="InterPro" id="IPR058407">
    <property type="entry name" value="DUF8094"/>
</dbReference>
<feature type="region of interest" description="Disordered" evidence="1">
    <location>
        <begin position="33"/>
        <end position="57"/>
    </location>
</feature>
<comment type="caution">
    <text evidence="4">The sequence shown here is derived from an EMBL/GenBank/DDBJ whole genome shotgun (WGS) entry which is preliminary data.</text>
</comment>